<name>A0ABQ3MG41_9PSEU</name>
<organism evidence="1 2">
    <name type="scientific">Lentzea cavernae</name>
    <dbReference type="NCBI Taxonomy" id="2020703"/>
    <lineage>
        <taxon>Bacteria</taxon>
        <taxon>Bacillati</taxon>
        <taxon>Actinomycetota</taxon>
        <taxon>Actinomycetes</taxon>
        <taxon>Pseudonocardiales</taxon>
        <taxon>Pseudonocardiaceae</taxon>
        <taxon>Lentzea</taxon>
    </lineage>
</organism>
<accession>A0ABQ3MG41</accession>
<dbReference type="RefSeq" id="WP_191298924.1">
    <property type="nucleotide sequence ID" value="NZ_BNAR01000004.1"/>
</dbReference>
<comment type="caution">
    <text evidence="1">The sequence shown here is derived from an EMBL/GenBank/DDBJ whole genome shotgun (WGS) entry which is preliminary data.</text>
</comment>
<gene>
    <name evidence="1" type="ORF">GCM10017774_34530</name>
</gene>
<sequence length="70" mass="7784">MTGDRYDLEHAVQDELRLVEASRPGAELEPIADWQVDPTEVQRYEIGLHSLLDAVEAPDEGQHHGPLLGP</sequence>
<evidence type="ECO:0000313" key="2">
    <source>
        <dbReference type="Proteomes" id="UP000605568"/>
    </source>
</evidence>
<evidence type="ECO:0000313" key="1">
    <source>
        <dbReference type="EMBL" id="GHH40716.1"/>
    </source>
</evidence>
<dbReference type="Proteomes" id="UP000605568">
    <property type="component" value="Unassembled WGS sequence"/>
</dbReference>
<protein>
    <submittedName>
        <fullName evidence="1">Uncharacterized protein</fullName>
    </submittedName>
</protein>
<dbReference type="EMBL" id="BNAR01000004">
    <property type="protein sequence ID" value="GHH40716.1"/>
    <property type="molecule type" value="Genomic_DNA"/>
</dbReference>
<reference evidence="2" key="1">
    <citation type="journal article" date="2019" name="Int. J. Syst. Evol. Microbiol.">
        <title>The Global Catalogue of Microorganisms (GCM) 10K type strain sequencing project: providing services to taxonomists for standard genome sequencing and annotation.</title>
        <authorList>
            <consortium name="The Broad Institute Genomics Platform"/>
            <consortium name="The Broad Institute Genome Sequencing Center for Infectious Disease"/>
            <person name="Wu L."/>
            <person name="Ma J."/>
        </authorList>
    </citation>
    <scope>NUCLEOTIDE SEQUENCE [LARGE SCALE GENOMIC DNA]</scope>
    <source>
        <strain evidence="2">CGMCC 4.7367</strain>
    </source>
</reference>
<keyword evidence="2" id="KW-1185">Reference proteome</keyword>
<proteinExistence type="predicted"/>